<proteinExistence type="predicted"/>
<organism evidence="2 3">
    <name type="scientific">Desulfomicrobium macestii</name>
    <dbReference type="NCBI Taxonomy" id="90731"/>
    <lineage>
        <taxon>Bacteria</taxon>
        <taxon>Pseudomonadati</taxon>
        <taxon>Thermodesulfobacteriota</taxon>
        <taxon>Desulfovibrionia</taxon>
        <taxon>Desulfovibrionales</taxon>
        <taxon>Desulfomicrobiaceae</taxon>
        <taxon>Desulfomicrobium</taxon>
    </lineage>
</organism>
<evidence type="ECO:0000313" key="3">
    <source>
        <dbReference type="Proteomes" id="UP000639010"/>
    </source>
</evidence>
<protein>
    <submittedName>
        <fullName evidence="2">Uncharacterized protein</fullName>
    </submittedName>
</protein>
<name>A0ABR9H6N3_9BACT</name>
<dbReference type="RefSeq" id="WP_225940474.1">
    <property type="nucleotide sequence ID" value="NZ_JADBGG010000025.1"/>
</dbReference>
<evidence type="ECO:0000256" key="1">
    <source>
        <dbReference type="SAM" id="MobiDB-lite"/>
    </source>
</evidence>
<feature type="region of interest" description="Disordered" evidence="1">
    <location>
        <begin position="1"/>
        <end position="50"/>
    </location>
</feature>
<sequence>MAMEMRGERDIDDERHLSHENGAPNLPEISQPSVTPHAPIETGHPEKCDFKKYGHRQKRGHLPGIFRRNVELESQQKGNYQGHCKKKALTDKHEVEVLVCQQPWKFH</sequence>
<accession>A0ABR9H6N3</accession>
<keyword evidence="3" id="KW-1185">Reference proteome</keyword>
<reference evidence="2 3" key="1">
    <citation type="submission" date="2020-10" db="EMBL/GenBank/DDBJ databases">
        <title>Genomic Encyclopedia of Type Strains, Phase IV (KMG-IV): sequencing the most valuable type-strain genomes for metagenomic binning, comparative biology and taxonomic classification.</title>
        <authorList>
            <person name="Goeker M."/>
        </authorList>
    </citation>
    <scope>NUCLEOTIDE SEQUENCE [LARGE SCALE GENOMIC DNA]</scope>
    <source>
        <strain evidence="2 3">DSM 4194</strain>
    </source>
</reference>
<comment type="caution">
    <text evidence="2">The sequence shown here is derived from an EMBL/GenBank/DDBJ whole genome shotgun (WGS) entry which is preliminary data.</text>
</comment>
<evidence type="ECO:0000313" key="2">
    <source>
        <dbReference type="EMBL" id="MBE1426370.1"/>
    </source>
</evidence>
<dbReference type="Proteomes" id="UP000639010">
    <property type="component" value="Unassembled WGS sequence"/>
</dbReference>
<feature type="compositionally biased region" description="Basic and acidic residues" evidence="1">
    <location>
        <begin position="1"/>
        <end position="19"/>
    </location>
</feature>
<dbReference type="EMBL" id="JADBGG010000025">
    <property type="protein sequence ID" value="MBE1426370.1"/>
    <property type="molecule type" value="Genomic_DNA"/>
</dbReference>
<gene>
    <name evidence="2" type="ORF">H4684_003035</name>
</gene>